<gene>
    <name evidence="2" type="ORF">CSKR_202833</name>
</gene>
<sequence length="184" mass="21046">MEIAGHRDCGIVYLAACELNLLGIDWIDRLHLSTMPIEIMFINTDKRKANIPAWQPCACQGLSPRHRRWTVGVVLKRIGQVIYNIQVGSLIWKRHVNQLRLTECPTSKAEERLQDLNLLLETFDFPRAAPVATASHGPPKTDPLLKPRRRTGRIRKRVEPLQLDPRRQSYVERPKGEVSGRSDS</sequence>
<keyword evidence="3" id="KW-1185">Reference proteome</keyword>
<evidence type="ECO:0000313" key="3">
    <source>
        <dbReference type="Proteomes" id="UP000286415"/>
    </source>
</evidence>
<protein>
    <submittedName>
        <fullName evidence="2">Uncharacterized protein</fullName>
    </submittedName>
</protein>
<name>A0A8T1M459_CLOSI</name>
<dbReference type="OrthoDB" id="7758825at2759"/>
<dbReference type="Proteomes" id="UP000286415">
    <property type="component" value="Unassembled WGS sequence"/>
</dbReference>
<comment type="caution">
    <text evidence="2">The sequence shown here is derived from an EMBL/GenBank/DDBJ whole genome shotgun (WGS) entry which is preliminary data.</text>
</comment>
<evidence type="ECO:0000313" key="2">
    <source>
        <dbReference type="EMBL" id="KAG5443606.1"/>
    </source>
</evidence>
<accession>A0A8T1M459</accession>
<organism evidence="2 3">
    <name type="scientific">Clonorchis sinensis</name>
    <name type="common">Chinese liver fluke</name>
    <dbReference type="NCBI Taxonomy" id="79923"/>
    <lineage>
        <taxon>Eukaryota</taxon>
        <taxon>Metazoa</taxon>
        <taxon>Spiralia</taxon>
        <taxon>Lophotrochozoa</taxon>
        <taxon>Platyhelminthes</taxon>
        <taxon>Trematoda</taxon>
        <taxon>Digenea</taxon>
        <taxon>Opisthorchiida</taxon>
        <taxon>Opisthorchiata</taxon>
        <taxon>Opisthorchiidae</taxon>
        <taxon>Clonorchis</taxon>
    </lineage>
</organism>
<dbReference type="EMBL" id="NIRI02000056">
    <property type="protein sequence ID" value="KAG5443606.1"/>
    <property type="molecule type" value="Genomic_DNA"/>
</dbReference>
<dbReference type="AlphaFoldDB" id="A0A8T1M459"/>
<feature type="region of interest" description="Disordered" evidence="1">
    <location>
        <begin position="130"/>
        <end position="184"/>
    </location>
</feature>
<reference evidence="2 3" key="1">
    <citation type="journal article" date="2018" name="Biotechnol. Adv.">
        <title>Improved genomic resources and new bioinformatic workflow for the carcinogenic parasite Clonorchis sinensis: Biotechnological implications.</title>
        <authorList>
            <person name="Wang D."/>
            <person name="Korhonen P.K."/>
            <person name="Gasser R.B."/>
            <person name="Young N.D."/>
        </authorList>
    </citation>
    <scope>NUCLEOTIDE SEQUENCE [LARGE SCALE GENOMIC DNA]</scope>
    <source>
        <strain evidence="2">Cs-k2</strain>
    </source>
</reference>
<feature type="compositionally biased region" description="Basic residues" evidence="1">
    <location>
        <begin position="146"/>
        <end position="156"/>
    </location>
</feature>
<evidence type="ECO:0000256" key="1">
    <source>
        <dbReference type="SAM" id="MobiDB-lite"/>
    </source>
</evidence>
<proteinExistence type="predicted"/>
<reference evidence="2 3" key="2">
    <citation type="journal article" date="2021" name="Genomics">
        <title>High-quality reference genome for Clonorchis sinensis.</title>
        <authorList>
            <person name="Young N.D."/>
            <person name="Stroehlein A.J."/>
            <person name="Kinkar L."/>
            <person name="Wang T."/>
            <person name="Sohn W.M."/>
            <person name="Chang B.C.H."/>
            <person name="Kaur P."/>
            <person name="Weisz D."/>
            <person name="Dudchenko O."/>
            <person name="Aiden E.L."/>
            <person name="Korhonen P.K."/>
            <person name="Gasser R.B."/>
        </authorList>
    </citation>
    <scope>NUCLEOTIDE SEQUENCE [LARGE SCALE GENOMIC DNA]</scope>
    <source>
        <strain evidence="2">Cs-k2</strain>
    </source>
</reference>
<feature type="compositionally biased region" description="Basic and acidic residues" evidence="1">
    <location>
        <begin position="164"/>
        <end position="184"/>
    </location>
</feature>